<dbReference type="CDD" id="cd16894">
    <property type="entry name" value="MltD-like"/>
    <property type="match status" value="1"/>
</dbReference>
<dbReference type="PROSITE" id="PS51257">
    <property type="entry name" value="PROKAR_LIPOPROTEIN"/>
    <property type="match status" value="1"/>
</dbReference>
<dbReference type="Proteomes" id="UP000007463">
    <property type="component" value="Chromosome"/>
</dbReference>
<dbReference type="HOGENOM" id="CLU_009520_1_1_10"/>
<feature type="domain" description="Transglycosylase SLT" evidence="2">
    <location>
        <begin position="95"/>
        <end position="197"/>
    </location>
</feature>
<evidence type="ECO:0000313" key="4">
    <source>
        <dbReference type="Proteomes" id="UP000007463"/>
    </source>
</evidence>
<organism evidence="3 4">
    <name type="scientific">Fluviicola taffensis (strain DSM 16823 / NCIMB 13979 / RW262)</name>
    <dbReference type="NCBI Taxonomy" id="755732"/>
    <lineage>
        <taxon>Bacteria</taxon>
        <taxon>Pseudomonadati</taxon>
        <taxon>Bacteroidota</taxon>
        <taxon>Flavobacteriia</taxon>
        <taxon>Flavobacteriales</taxon>
        <taxon>Crocinitomicaceae</taxon>
        <taxon>Fluviicola</taxon>
    </lineage>
</organism>
<evidence type="ECO:0000256" key="1">
    <source>
        <dbReference type="ARBA" id="ARBA00007734"/>
    </source>
</evidence>
<dbReference type="SUPFAM" id="SSF53955">
    <property type="entry name" value="Lysozyme-like"/>
    <property type="match status" value="1"/>
</dbReference>
<dbReference type="STRING" id="755732.Fluta_2050"/>
<dbReference type="KEGG" id="fte:Fluta_2050"/>
<proteinExistence type="inferred from homology"/>
<dbReference type="PANTHER" id="PTHR37423:SF2">
    <property type="entry name" value="MEMBRANE-BOUND LYTIC MUREIN TRANSGLYCOSYLASE C"/>
    <property type="match status" value="1"/>
</dbReference>
<protein>
    <submittedName>
        <fullName evidence="3">Lytic transglycosylase catalytic</fullName>
    </submittedName>
</protein>
<accession>F2IKD3</accession>
<reference evidence="4" key="2">
    <citation type="submission" date="2011-02" db="EMBL/GenBank/DDBJ databases">
        <title>The complete genome of Fluviicola taffensis DSM 16823.</title>
        <authorList>
            <consortium name="US DOE Joint Genome Institute (JGI-PGF)"/>
            <person name="Lucas S."/>
            <person name="Copeland A."/>
            <person name="Lapidus A."/>
            <person name="Bruce D."/>
            <person name="Goodwin L."/>
            <person name="Pitluck S."/>
            <person name="Kyrpides N."/>
            <person name="Mavromatis K."/>
            <person name="Ivanova N."/>
            <person name="Mikhailova N."/>
            <person name="Pagani I."/>
            <person name="Chertkov O."/>
            <person name="Detter J.C."/>
            <person name="Han C."/>
            <person name="Tapia R."/>
            <person name="Land M."/>
            <person name="Hauser L."/>
            <person name="Markowitz V."/>
            <person name="Cheng J.-F."/>
            <person name="Hugenholtz P."/>
            <person name="Woyke T."/>
            <person name="Wu D."/>
            <person name="Tindall B."/>
            <person name="Pomrenke H.G."/>
            <person name="Brambilla E."/>
            <person name="Klenk H.-P."/>
            <person name="Eisen J.A."/>
        </authorList>
    </citation>
    <scope>NUCLEOTIDE SEQUENCE [LARGE SCALE GENOMIC DNA]</scope>
    <source>
        <strain evidence="4">DSM 16823 / RW262 / RW262</strain>
    </source>
</reference>
<gene>
    <name evidence="3" type="ordered locus">Fluta_2050</name>
</gene>
<dbReference type="InterPro" id="IPR008258">
    <property type="entry name" value="Transglycosylase_SLT_dom_1"/>
</dbReference>
<name>F2IKD3_FLUTR</name>
<dbReference type="AlphaFoldDB" id="F2IKD3"/>
<dbReference type="PANTHER" id="PTHR37423">
    <property type="entry name" value="SOLUBLE LYTIC MUREIN TRANSGLYCOSYLASE-RELATED"/>
    <property type="match status" value="1"/>
</dbReference>
<dbReference type="Gene3D" id="1.10.530.10">
    <property type="match status" value="1"/>
</dbReference>
<dbReference type="RefSeq" id="WP_013686806.1">
    <property type="nucleotide sequence ID" value="NC_015321.1"/>
</dbReference>
<keyword evidence="4" id="KW-1185">Reference proteome</keyword>
<reference evidence="3 4" key="1">
    <citation type="journal article" date="2011" name="Stand. Genomic Sci.">
        <title>Complete genome sequence of the gliding freshwater bacterium Fluviicola taffensis type strain (RW262).</title>
        <authorList>
            <person name="Woyke T."/>
            <person name="Chertkov O."/>
            <person name="Lapidus A."/>
            <person name="Nolan M."/>
            <person name="Lucas S."/>
            <person name="Del Rio T.G."/>
            <person name="Tice H."/>
            <person name="Cheng J.F."/>
            <person name="Tapia R."/>
            <person name="Han C."/>
            <person name="Goodwin L."/>
            <person name="Pitluck S."/>
            <person name="Liolios K."/>
            <person name="Pagani I."/>
            <person name="Ivanova N."/>
            <person name="Huntemann M."/>
            <person name="Mavromatis K."/>
            <person name="Mikhailova N."/>
            <person name="Pati A."/>
            <person name="Chen A."/>
            <person name="Palaniappan K."/>
            <person name="Land M."/>
            <person name="Hauser L."/>
            <person name="Brambilla E.M."/>
            <person name="Rohde M."/>
            <person name="Mwirichia R."/>
            <person name="Sikorski J."/>
            <person name="Tindall B.J."/>
            <person name="Goker M."/>
            <person name="Bristow J."/>
            <person name="Eisen J.A."/>
            <person name="Markowitz V."/>
            <person name="Hugenholtz P."/>
            <person name="Klenk H.P."/>
            <person name="Kyrpides N.C."/>
        </authorList>
    </citation>
    <scope>NUCLEOTIDE SEQUENCE [LARGE SCALE GENOMIC DNA]</scope>
    <source>
        <strain evidence="4">DSM 16823 / RW262 / RW262</strain>
    </source>
</reference>
<dbReference type="OrthoDB" id="9815002at2"/>
<evidence type="ECO:0000313" key="3">
    <source>
        <dbReference type="EMBL" id="AEA44036.1"/>
    </source>
</evidence>
<comment type="similarity">
    <text evidence="1">Belongs to the transglycosylase Slt family.</text>
</comment>
<dbReference type="eggNOG" id="COG0741">
    <property type="taxonomic scope" value="Bacteria"/>
</dbReference>
<evidence type="ECO:0000259" key="2">
    <source>
        <dbReference type="Pfam" id="PF01464"/>
    </source>
</evidence>
<dbReference type="EMBL" id="CP002542">
    <property type="protein sequence ID" value="AEA44036.1"/>
    <property type="molecule type" value="Genomic_DNA"/>
</dbReference>
<dbReference type="Pfam" id="PF01464">
    <property type="entry name" value="SLT"/>
    <property type="match status" value="1"/>
</dbReference>
<sequence precursor="true">MNKIFLLLLVGFLAACQNETVQKKKEAKRQEVLASSAVVFPDLPQSMEFAGITINLQDEDLRERLDREVLMTAYYQSAWVGAMKRANRYFPEIERILKEEGVPNDFKYLAIIESNLLQAISPVGAQGFWQFMPTTAKLYDLEIDAEIDERLNIEKSTHAACRYLKDAQRTLNDWVMTTAAYNRGVGGVLEDMKWQGTEHYFDTYQNSETGRYVFRLLATKLIYENPEAYGYYPDKMELYEPFHIQKIIVNETIPNLSIWANDQGFNIKILRKLNPWLKTTKLTLKGGKKFTLILPAASENLKPYNAYN</sequence>
<dbReference type="InterPro" id="IPR023346">
    <property type="entry name" value="Lysozyme-like_dom_sf"/>
</dbReference>